<dbReference type="Pfam" id="PF08669">
    <property type="entry name" value="GCV_T_C"/>
    <property type="match status" value="1"/>
</dbReference>
<dbReference type="EMBL" id="CP041186">
    <property type="protein sequence ID" value="QDG51642.1"/>
    <property type="molecule type" value="Genomic_DNA"/>
</dbReference>
<accession>A0A5B8Y908</accession>
<dbReference type="NCBIfam" id="TIGR03317">
    <property type="entry name" value="ygfZ_signature"/>
    <property type="match status" value="1"/>
</dbReference>
<dbReference type="InterPro" id="IPR017703">
    <property type="entry name" value="YgfZ/GCV_T_CS"/>
</dbReference>
<feature type="domain" description="GCVT N-terminal" evidence="2">
    <location>
        <begin position="9"/>
        <end position="265"/>
    </location>
</feature>
<proteinExistence type="predicted"/>
<dbReference type="PIRSF" id="PIRSF006487">
    <property type="entry name" value="GcvT"/>
    <property type="match status" value="1"/>
</dbReference>
<evidence type="ECO:0000313" key="5">
    <source>
        <dbReference type="Proteomes" id="UP000315995"/>
    </source>
</evidence>
<dbReference type="GO" id="GO:0016740">
    <property type="term" value="F:transferase activity"/>
    <property type="evidence" value="ECO:0007669"/>
    <property type="project" value="UniProtKB-KW"/>
</dbReference>
<protein>
    <submittedName>
        <fullName evidence="4">Aminomethyl transferase family protein</fullName>
    </submittedName>
</protein>
<dbReference type="InterPro" id="IPR028896">
    <property type="entry name" value="GcvT/YgfZ/DmdA"/>
</dbReference>
<keyword evidence="5" id="KW-1185">Reference proteome</keyword>
<dbReference type="InterPro" id="IPR029043">
    <property type="entry name" value="GcvT/YgfZ_C"/>
</dbReference>
<name>A0A4Y6PTJ1_PERCE</name>
<dbReference type="Gene3D" id="3.30.1360.120">
    <property type="entry name" value="Probable tRNA modification gtpase trme, domain 1"/>
    <property type="match status" value="1"/>
</dbReference>
<accession>A0A4Y6PTJ1</accession>
<keyword evidence="1" id="KW-0809">Transit peptide</keyword>
<dbReference type="Proteomes" id="UP000315995">
    <property type="component" value="Chromosome"/>
</dbReference>
<gene>
    <name evidence="4" type="ORF">FIV42_13050</name>
</gene>
<reference evidence="4 5" key="1">
    <citation type="submission" date="2019-06" db="EMBL/GenBank/DDBJ databases">
        <title>Persicimonas caeni gen. nov., sp. nov., a predatory bacterium isolated from solar saltern.</title>
        <authorList>
            <person name="Wang S."/>
        </authorList>
    </citation>
    <scope>NUCLEOTIDE SEQUENCE [LARGE SCALE GENOMIC DNA]</scope>
    <source>
        <strain evidence="4 5">YN101</strain>
    </source>
</reference>
<feature type="domain" description="Aminomethyltransferase C-terminal" evidence="3">
    <location>
        <begin position="287"/>
        <end position="353"/>
    </location>
</feature>
<dbReference type="Pfam" id="PF01571">
    <property type="entry name" value="GCV_T"/>
    <property type="match status" value="1"/>
</dbReference>
<dbReference type="InterPro" id="IPR027266">
    <property type="entry name" value="TrmE/GcvT-like"/>
</dbReference>
<dbReference type="AlphaFoldDB" id="A0A4Y6PTJ1"/>
<keyword evidence="4" id="KW-0808">Transferase</keyword>
<evidence type="ECO:0000313" key="4">
    <source>
        <dbReference type="EMBL" id="QDG51642.1"/>
    </source>
</evidence>
<dbReference type="SUPFAM" id="SSF103025">
    <property type="entry name" value="Folate-binding domain"/>
    <property type="match status" value="1"/>
</dbReference>
<dbReference type="RefSeq" id="WP_141198122.1">
    <property type="nucleotide sequence ID" value="NZ_CP041186.1"/>
</dbReference>
<dbReference type="InterPro" id="IPR013977">
    <property type="entry name" value="GcvT_C"/>
</dbReference>
<dbReference type="PANTHER" id="PTHR43757">
    <property type="entry name" value="AMINOMETHYLTRANSFERASE"/>
    <property type="match status" value="1"/>
</dbReference>
<evidence type="ECO:0000259" key="2">
    <source>
        <dbReference type="Pfam" id="PF01571"/>
    </source>
</evidence>
<dbReference type="OrthoDB" id="9796287at2"/>
<dbReference type="InterPro" id="IPR006222">
    <property type="entry name" value="GCVT_N"/>
</dbReference>
<sequence length="366" mass="39776">MSRTKAFKEQLDEHGAKWSEWRAVEVVGDFGDPDTEYHAVRGEGLGLADHSWRETLVVTGSDAVPWLQGLVTSDLFQLAEEGSGQITTAVNQVGRLIAEARVLHMPEMLVLDLEPGVLEAGLLSHLRRHIITEDVTLVDRSEQTARVSLYGEQAAELLDRVCDTEHRVTSLEEFAGTWGAMGDEDVVIQRVPLTGGPGFDVSCASEAADRVWRTLIDANDAVTPVGFDTLETLRIEAGVPRFGKELTEERIPLEAGLDHAISFNKGCYLGQEIIARLDTRGTPARLLRTLVLGEGAAPRVGADIEREGKVVGQVVSSVWSPRLQKPIALGYVKRNHNEVGTDVEVEARPASVEALGYALASTSAKV</sequence>
<evidence type="ECO:0000259" key="3">
    <source>
        <dbReference type="Pfam" id="PF08669"/>
    </source>
</evidence>
<dbReference type="SUPFAM" id="SSF101790">
    <property type="entry name" value="Aminomethyltransferase beta-barrel domain"/>
    <property type="match status" value="1"/>
</dbReference>
<organism evidence="4 5">
    <name type="scientific">Persicimonas caeni</name>
    <dbReference type="NCBI Taxonomy" id="2292766"/>
    <lineage>
        <taxon>Bacteria</taxon>
        <taxon>Deltaproteobacteria</taxon>
        <taxon>Bradymonadales</taxon>
        <taxon>Bradymonadaceae</taxon>
        <taxon>Persicimonas</taxon>
    </lineage>
</organism>
<dbReference type="PANTHER" id="PTHR43757:SF2">
    <property type="entry name" value="AMINOMETHYLTRANSFERASE, MITOCHONDRIAL"/>
    <property type="match status" value="1"/>
</dbReference>
<evidence type="ECO:0000256" key="1">
    <source>
        <dbReference type="ARBA" id="ARBA00022946"/>
    </source>
</evidence>